<evidence type="ECO:0000313" key="14">
    <source>
        <dbReference type="Proteomes" id="UP000054359"/>
    </source>
</evidence>
<keyword evidence="6 11" id="KW-0949">S-adenosyl-L-methionine</keyword>
<evidence type="ECO:0000256" key="8">
    <source>
        <dbReference type="ARBA" id="ARBA00023242"/>
    </source>
</evidence>
<comment type="subcellular location">
    <subcellularLocation>
        <location evidence="1 11">Nucleus</location>
    </subcellularLocation>
</comment>
<keyword evidence="8 11" id="KW-0539">Nucleus</keyword>
<evidence type="ECO:0000256" key="9">
    <source>
        <dbReference type="ARBA" id="ARBA00029821"/>
    </source>
</evidence>
<evidence type="ECO:0000256" key="6">
    <source>
        <dbReference type="ARBA" id="ARBA00022691"/>
    </source>
</evidence>
<evidence type="ECO:0000256" key="2">
    <source>
        <dbReference type="ARBA" id="ARBA00012190"/>
    </source>
</evidence>
<keyword evidence="14" id="KW-1185">Reference proteome</keyword>
<accession>A0A087SVR2</accession>
<gene>
    <name evidence="13" type="ORF">X975_24881</name>
</gene>
<dbReference type="InterPro" id="IPR025789">
    <property type="entry name" value="DOT1_dom"/>
</dbReference>
<comment type="function">
    <text evidence="11">Histone methyltransferase that specifically trimethylates histone H3 to form H3K79me3. This methylation is required for telomere silencing and for the pachytene checkpoint during the meiotic cell cycle by allowing the recruitment of RAD9 to double strand breaks. Nucleosomes are preferred as substrate compared to free histone.</text>
</comment>
<dbReference type="GO" id="GO:0032259">
    <property type="term" value="P:methylation"/>
    <property type="evidence" value="ECO:0007669"/>
    <property type="project" value="UniProtKB-KW"/>
</dbReference>
<dbReference type="OrthoDB" id="6417231at2759"/>
<dbReference type="SUPFAM" id="SSF53335">
    <property type="entry name" value="S-adenosyl-L-methionine-dependent methyltransferases"/>
    <property type="match status" value="1"/>
</dbReference>
<organism evidence="13 14">
    <name type="scientific">Stegodyphus mimosarum</name>
    <name type="common">African social velvet spider</name>
    <dbReference type="NCBI Taxonomy" id="407821"/>
    <lineage>
        <taxon>Eukaryota</taxon>
        <taxon>Metazoa</taxon>
        <taxon>Ecdysozoa</taxon>
        <taxon>Arthropoda</taxon>
        <taxon>Chelicerata</taxon>
        <taxon>Arachnida</taxon>
        <taxon>Araneae</taxon>
        <taxon>Araneomorphae</taxon>
        <taxon>Entelegynae</taxon>
        <taxon>Eresoidea</taxon>
        <taxon>Eresidae</taxon>
        <taxon>Stegodyphus</taxon>
    </lineage>
</organism>
<dbReference type="GO" id="GO:0000077">
    <property type="term" value="P:DNA damage checkpoint signaling"/>
    <property type="evidence" value="ECO:0007669"/>
    <property type="project" value="TreeGrafter"/>
</dbReference>
<dbReference type="PANTHER" id="PTHR21451:SF0">
    <property type="entry name" value="HISTONE-LYSINE N-METHYLTRANSFERASE, H3 LYSINE-79 SPECIFIC"/>
    <property type="match status" value="1"/>
</dbReference>
<evidence type="ECO:0000256" key="1">
    <source>
        <dbReference type="ARBA" id="ARBA00004123"/>
    </source>
</evidence>
<evidence type="ECO:0000259" key="12">
    <source>
        <dbReference type="PROSITE" id="PS51569"/>
    </source>
</evidence>
<evidence type="ECO:0000256" key="7">
    <source>
        <dbReference type="ARBA" id="ARBA00022853"/>
    </source>
</evidence>
<evidence type="ECO:0000256" key="4">
    <source>
        <dbReference type="ARBA" id="ARBA00022603"/>
    </source>
</evidence>
<dbReference type="STRING" id="407821.A0A087SVR2"/>
<comment type="miscellaneous">
    <text evidence="11">In contrast to other lysine histone methyltransferases, it does not contain a SET domain, suggesting the existence of another mechanism for methylation of lysine residues of histones.</text>
</comment>
<proteinExistence type="inferred from homology"/>
<dbReference type="EC" id="2.1.1.360" evidence="2 11"/>
<reference evidence="13 14" key="1">
    <citation type="submission" date="2013-11" db="EMBL/GenBank/DDBJ databases">
        <title>Genome sequencing of Stegodyphus mimosarum.</title>
        <authorList>
            <person name="Bechsgaard J."/>
        </authorList>
    </citation>
    <scope>NUCLEOTIDE SEQUENCE [LARGE SCALE GENOMIC DNA]</scope>
</reference>
<sequence length="55" mass="6461">MAATTPCKKCIGIEKADVPAKYAEEMDKTFRFWMKWYGKRYGEYVLIKGDFLSED</sequence>
<dbReference type="GO" id="GO:0005634">
    <property type="term" value="C:nucleus"/>
    <property type="evidence" value="ECO:0007669"/>
    <property type="project" value="UniProtKB-SubCell"/>
</dbReference>
<evidence type="ECO:0000256" key="5">
    <source>
        <dbReference type="ARBA" id="ARBA00022679"/>
    </source>
</evidence>
<feature type="domain" description="DOT1" evidence="12">
    <location>
        <begin position="1"/>
        <end position="55"/>
    </location>
</feature>
<feature type="non-terminal residue" evidence="13">
    <location>
        <position position="55"/>
    </location>
</feature>
<dbReference type="Gene3D" id="3.40.50.150">
    <property type="entry name" value="Vaccinia Virus protein VP39"/>
    <property type="match status" value="1"/>
</dbReference>
<dbReference type="EMBL" id="KK112177">
    <property type="protein sequence ID" value="KFM56951.1"/>
    <property type="molecule type" value="Genomic_DNA"/>
</dbReference>
<keyword evidence="5 11" id="KW-0808">Transferase</keyword>
<keyword evidence="7 11" id="KW-0156">Chromatin regulator</keyword>
<evidence type="ECO:0000313" key="13">
    <source>
        <dbReference type="EMBL" id="KFM56951.1"/>
    </source>
</evidence>
<dbReference type="GO" id="GO:0140956">
    <property type="term" value="F:histone H3K79 trimethyltransferase activity"/>
    <property type="evidence" value="ECO:0007669"/>
    <property type="project" value="UniProtKB-EC"/>
</dbReference>
<dbReference type="Pfam" id="PF08123">
    <property type="entry name" value="DOT1"/>
    <property type="match status" value="1"/>
</dbReference>
<dbReference type="InterPro" id="IPR029063">
    <property type="entry name" value="SAM-dependent_MTases_sf"/>
</dbReference>
<evidence type="ECO:0000256" key="3">
    <source>
        <dbReference type="ARBA" id="ARBA00020987"/>
    </source>
</evidence>
<dbReference type="InterPro" id="IPR030445">
    <property type="entry name" value="H3-K79_meTrfase"/>
</dbReference>
<dbReference type="AlphaFoldDB" id="A0A087SVR2"/>
<dbReference type="Proteomes" id="UP000054359">
    <property type="component" value="Unassembled WGS sequence"/>
</dbReference>
<name>A0A087SVR2_STEMI</name>
<comment type="similarity">
    <text evidence="11">Belongs to the class I-like SAM-binding methyltransferase superfamily. DOT1 family.</text>
</comment>
<keyword evidence="4 11" id="KW-0489">Methyltransferase</keyword>
<evidence type="ECO:0000256" key="10">
    <source>
        <dbReference type="ARBA" id="ARBA00047770"/>
    </source>
</evidence>
<protein>
    <recommendedName>
        <fullName evidence="3 11">Histone-lysine N-methyltransferase, H3 lysine-79 specific</fullName>
        <ecNumber evidence="2 11">2.1.1.360</ecNumber>
    </recommendedName>
    <alternativeName>
        <fullName evidence="9 11">Histone H3-K79 methyltransferase</fullName>
    </alternativeName>
</protein>
<comment type="catalytic activity">
    <reaction evidence="10 11">
        <text>L-lysyl(79)-[histone H3] + 3 S-adenosyl-L-methionine = N(6),N(6),N(6)-trimethyl-L-lysyl(79)-[histone H3] + 3 S-adenosyl-L-homocysteine + 3 H(+)</text>
        <dbReference type="Rhea" id="RHEA:60328"/>
        <dbReference type="Rhea" id="RHEA-COMP:15549"/>
        <dbReference type="Rhea" id="RHEA-COMP:15552"/>
        <dbReference type="ChEBI" id="CHEBI:15378"/>
        <dbReference type="ChEBI" id="CHEBI:29969"/>
        <dbReference type="ChEBI" id="CHEBI:57856"/>
        <dbReference type="ChEBI" id="CHEBI:59789"/>
        <dbReference type="ChEBI" id="CHEBI:61961"/>
        <dbReference type="EC" id="2.1.1.360"/>
    </reaction>
</comment>
<dbReference type="PANTHER" id="PTHR21451">
    <property type="entry name" value="HISTONE H3 METHYLTRANSFERASE"/>
    <property type="match status" value="1"/>
</dbReference>
<evidence type="ECO:0000256" key="11">
    <source>
        <dbReference type="RuleBase" id="RU271113"/>
    </source>
</evidence>
<dbReference type="GO" id="GO:0006281">
    <property type="term" value="P:DNA repair"/>
    <property type="evidence" value="ECO:0007669"/>
    <property type="project" value="TreeGrafter"/>
</dbReference>
<dbReference type="PROSITE" id="PS51569">
    <property type="entry name" value="DOT1"/>
    <property type="match status" value="1"/>
</dbReference>